<keyword evidence="4" id="KW-0547">Nucleotide-binding</keyword>
<evidence type="ECO:0000256" key="2">
    <source>
        <dbReference type="ARBA" id="ARBA00012746"/>
    </source>
</evidence>
<keyword evidence="5" id="KW-0332">GMP biosynthesis</keyword>
<dbReference type="GO" id="GO:0005829">
    <property type="term" value="C:cytosol"/>
    <property type="evidence" value="ECO:0007669"/>
    <property type="project" value="TreeGrafter"/>
</dbReference>
<dbReference type="Pfam" id="PF00958">
    <property type="entry name" value="GMP_synt_C"/>
    <property type="match status" value="1"/>
</dbReference>
<evidence type="ECO:0000256" key="1">
    <source>
        <dbReference type="ARBA" id="ARBA00005153"/>
    </source>
</evidence>
<dbReference type="CDD" id="cd01997">
    <property type="entry name" value="GMP_synthase_C"/>
    <property type="match status" value="1"/>
</dbReference>
<reference evidence="10" key="1">
    <citation type="submission" date="2018-05" db="EMBL/GenBank/DDBJ databases">
        <authorList>
            <person name="Lanie J.A."/>
            <person name="Ng W.-L."/>
            <person name="Kazmierczak K.M."/>
            <person name="Andrzejewski T.M."/>
            <person name="Davidsen T.M."/>
            <person name="Wayne K.J."/>
            <person name="Tettelin H."/>
            <person name="Glass J.I."/>
            <person name="Rusch D."/>
            <person name="Podicherti R."/>
            <person name="Tsui H.-C.T."/>
            <person name="Winkler M.E."/>
        </authorList>
    </citation>
    <scope>NUCLEOTIDE SEQUENCE</scope>
</reference>
<dbReference type="PROSITE" id="PS51553">
    <property type="entry name" value="GMPS_ATP_PPASE"/>
    <property type="match status" value="1"/>
</dbReference>
<dbReference type="SUPFAM" id="SSF54810">
    <property type="entry name" value="GMP synthetase C-terminal dimerisation domain"/>
    <property type="match status" value="1"/>
</dbReference>
<dbReference type="SUPFAM" id="SSF52402">
    <property type="entry name" value="Adenine nucleotide alpha hydrolases-like"/>
    <property type="match status" value="1"/>
</dbReference>
<dbReference type="EC" id="6.3.5.2" evidence="2"/>
<dbReference type="InterPro" id="IPR022310">
    <property type="entry name" value="NAD/GMP_synthase"/>
</dbReference>
<keyword evidence="6" id="KW-0658">Purine biosynthesis</keyword>
<dbReference type="NCBIfam" id="TIGR00884">
    <property type="entry name" value="guaA_Cterm"/>
    <property type="match status" value="1"/>
</dbReference>
<comment type="pathway">
    <text evidence="1">Purine metabolism; GMP biosynthesis; GMP from XMP (L-Gln route): step 1/1.</text>
</comment>
<dbReference type="FunFam" id="3.40.50.620:FF:000001">
    <property type="entry name" value="GMP synthase [glutamine-hydrolyzing]"/>
    <property type="match status" value="1"/>
</dbReference>
<dbReference type="PANTHER" id="PTHR11922:SF2">
    <property type="entry name" value="GMP SYNTHASE [GLUTAMINE-HYDROLYZING]"/>
    <property type="match status" value="1"/>
</dbReference>
<evidence type="ECO:0000256" key="8">
    <source>
        <dbReference type="ARBA" id="ARBA00022962"/>
    </source>
</evidence>
<dbReference type="InterPro" id="IPR014729">
    <property type="entry name" value="Rossmann-like_a/b/a_fold"/>
</dbReference>
<dbReference type="Gene3D" id="3.30.300.10">
    <property type="match status" value="1"/>
</dbReference>
<feature type="domain" description="GMPS ATP-PPase" evidence="9">
    <location>
        <begin position="24"/>
        <end position="216"/>
    </location>
</feature>
<accession>A0A382NRH9</accession>
<keyword evidence="3" id="KW-0436">Ligase</keyword>
<dbReference type="AlphaFoldDB" id="A0A382NRH9"/>
<evidence type="ECO:0000256" key="3">
    <source>
        <dbReference type="ARBA" id="ARBA00022598"/>
    </source>
</evidence>
<feature type="non-terminal residue" evidence="10">
    <location>
        <position position="1"/>
    </location>
</feature>
<name>A0A382NRH9_9ZZZZ</name>
<dbReference type="EMBL" id="UINC01102233">
    <property type="protein sequence ID" value="SVC63696.1"/>
    <property type="molecule type" value="Genomic_DNA"/>
</dbReference>
<keyword evidence="8" id="KW-0315">Glutamine amidotransferase</keyword>
<dbReference type="InterPro" id="IPR025777">
    <property type="entry name" value="GMPS_ATP_PPase_dom"/>
</dbReference>
<dbReference type="InterPro" id="IPR001674">
    <property type="entry name" value="GMP_synth_C"/>
</dbReference>
<dbReference type="Pfam" id="PF02540">
    <property type="entry name" value="NAD_synthase"/>
    <property type="match status" value="1"/>
</dbReference>
<keyword evidence="7" id="KW-0067">ATP-binding</keyword>
<proteinExistence type="predicted"/>
<dbReference type="FunFam" id="3.30.300.10:FF:000002">
    <property type="entry name" value="GMP synthase [glutamine-hydrolyzing]"/>
    <property type="match status" value="1"/>
</dbReference>
<evidence type="ECO:0000256" key="7">
    <source>
        <dbReference type="ARBA" id="ARBA00022840"/>
    </source>
</evidence>
<dbReference type="GO" id="GO:0005524">
    <property type="term" value="F:ATP binding"/>
    <property type="evidence" value="ECO:0007669"/>
    <property type="project" value="UniProtKB-KW"/>
</dbReference>
<protein>
    <recommendedName>
        <fullName evidence="2">GMP synthase (glutamine-hydrolyzing)</fullName>
        <ecNumber evidence="2">6.3.5.2</ecNumber>
    </recommendedName>
</protein>
<sequence>VHTPKGKTIISNFVHKICNCSRKWTMRNYIDQAVEDIRAQVGDEHVILGLSGGVDSSVAAALIHKAIGNNLTCIFVNNGVLRANEAEAVQKLFRDNFNCNFLYEDTAKLFIKKLKGVTDPETKRKIIGNTFIEVFQKATRKVGKAKFLAQGTLYPDVIESVPIDGNPAALIKSHHNVGGLPENMKFELVEPLRNLFKDEVRQLGIELGLPKEGVWRQPFPGPGLAVRLLGEVTEKSLTILRNADHIIIDTMKSTGWYYKVWQSFAVLLPVRSVGVMGDERTYEYTIAVRIVESKDGMTADWVKLPSALLETISSRIINEVNGVNRVCYDITSKPPGTIEWE</sequence>
<gene>
    <name evidence="10" type="ORF">METZ01_LOCUS316550</name>
</gene>
<evidence type="ECO:0000259" key="9">
    <source>
        <dbReference type="PROSITE" id="PS51553"/>
    </source>
</evidence>
<evidence type="ECO:0000256" key="5">
    <source>
        <dbReference type="ARBA" id="ARBA00022749"/>
    </source>
</evidence>
<evidence type="ECO:0000313" key="10">
    <source>
        <dbReference type="EMBL" id="SVC63696.1"/>
    </source>
</evidence>
<dbReference type="PANTHER" id="PTHR11922">
    <property type="entry name" value="GMP SYNTHASE-RELATED"/>
    <property type="match status" value="1"/>
</dbReference>
<dbReference type="UniPathway" id="UPA00189">
    <property type="reaction ID" value="UER00296"/>
</dbReference>
<dbReference type="Gene3D" id="3.40.50.620">
    <property type="entry name" value="HUPs"/>
    <property type="match status" value="1"/>
</dbReference>
<dbReference type="NCBIfam" id="NF000848">
    <property type="entry name" value="PRK00074.1"/>
    <property type="match status" value="1"/>
</dbReference>
<evidence type="ECO:0000256" key="4">
    <source>
        <dbReference type="ARBA" id="ARBA00022741"/>
    </source>
</evidence>
<evidence type="ECO:0000256" key="6">
    <source>
        <dbReference type="ARBA" id="ARBA00022755"/>
    </source>
</evidence>
<dbReference type="GO" id="GO:0003921">
    <property type="term" value="F:GMP synthase activity"/>
    <property type="evidence" value="ECO:0007669"/>
    <property type="project" value="InterPro"/>
</dbReference>
<organism evidence="10">
    <name type="scientific">marine metagenome</name>
    <dbReference type="NCBI Taxonomy" id="408172"/>
    <lineage>
        <taxon>unclassified sequences</taxon>
        <taxon>metagenomes</taxon>
        <taxon>ecological metagenomes</taxon>
    </lineage>
</organism>